<name>A0A1C6R802_9ACTN</name>
<dbReference type="STRING" id="145857.GA0070616_0104"/>
<gene>
    <name evidence="2" type="ORF">GA0070616_0104</name>
</gene>
<evidence type="ECO:0000259" key="1">
    <source>
        <dbReference type="Pfam" id="PF04149"/>
    </source>
</evidence>
<dbReference type="EMBL" id="FMHT01000002">
    <property type="protein sequence ID" value="SCL13029.1"/>
    <property type="molecule type" value="Genomic_DNA"/>
</dbReference>
<dbReference type="RefSeq" id="WP_091074733.1">
    <property type="nucleotide sequence ID" value="NZ_FMHT01000002.1"/>
</dbReference>
<dbReference type="AlphaFoldDB" id="A0A1C6R802"/>
<dbReference type="Pfam" id="PF04149">
    <property type="entry name" value="DUF397"/>
    <property type="match status" value="1"/>
</dbReference>
<sequence>MADPSGAVWRKSTRSGNGGNCVEVASNLLDQQNVIFVRDSKDPEGGHLAVTADSWTAFTLALRGGTVAS</sequence>
<protein>
    <recommendedName>
        <fullName evidence="1">DUF397 domain-containing protein</fullName>
    </recommendedName>
</protein>
<evidence type="ECO:0000313" key="3">
    <source>
        <dbReference type="Proteomes" id="UP000199699"/>
    </source>
</evidence>
<dbReference type="Proteomes" id="UP000199699">
    <property type="component" value="Unassembled WGS sequence"/>
</dbReference>
<proteinExistence type="predicted"/>
<accession>A0A1C6R802</accession>
<dbReference type="InterPro" id="IPR007278">
    <property type="entry name" value="DUF397"/>
</dbReference>
<feature type="domain" description="DUF397" evidence="1">
    <location>
        <begin position="7"/>
        <end position="63"/>
    </location>
</feature>
<reference evidence="2 3" key="1">
    <citation type="submission" date="2016-06" db="EMBL/GenBank/DDBJ databases">
        <authorList>
            <person name="Kjaerup R.B."/>
            <person name="Dalgaard T.S."/>
            <person name="Juul-Madsen H.R."/>
        </authorList>
    </citation>
    <scope>NUCLEOTIDE SEQUENCE [LARGE SCALE GENOMIC DNA]</scope>
    <source>
        <strain evidence="2 3">DSM 43818</strain>
    </source>
</reference>
<organism evidence="2 3">
    <name type="scientific">Micromonospora nigra</name>
    <dbReference type="NCBI Taxonomy" id="145857"/>
    <lineage>
        <taxon>Bacteria</taxon>
        <taxon>Bacillati</taxon>
        <taxon>Actinomycetota</taxon>
        <taxon>Actinomycetes</taxon>
        <taxon>Micromonosporales</taxon>
        <taxon>Micromonosporaceae</taxon>
        <taxon>Micromonospora</taxon>
    </lineage>
</organism>
<dbReference type="OrthoDB" id="3431580at2"/>
<keyword evidence="3" id="KW-1185">Reference proteome</keyword>
<evidence type="ECO:0000313" key="2">
    <source>
        <dbReference type="EMBL" id="SCL13029.1"/>
    </source>
</evidence>